<name>A0AAD8RH23_LOLMU</name>
<evidence type="ECO:0000313" key="1">
    <source>
        <dbReference type="EMBL" id="KAK1620591.1"/>
    </source>
</evidence>
<proteinExistence type="predicted"/>
<comment type="caution">
    <text evidence="1">The sequence shown here is derived from an EMBL/GenBank/DDBJ whole genome shotgun (WGS) entry which is preliminary data.</text>
</comment>
<keyword evidence="2" id="KW-1185">Reference proteome</keyword>
<gene>
    <name evidence="1" type="ORF">QYE76_026108</name>
</gene>
<accession>A0AAD8RH23</accession>
<dbReference type="AlphaFoldDB" id="A0AAD8RH23"/>
<sequence>MRLPNGGGWKMVVNGVCIASEPSVGSNQWWHEIYDHHHRMSQAERADPTWASMDNDVWWSDFYGRNLMVSSIF</sequence>
<dbReference type="Proteomes" id="UP001231189">
    <property type="component" value="Unassembled WGS sequence"/>
</dbReference>
<reference evidence="1" key="1">
    <citation type="submission" date="2023-07" db="EMBL/GenBank/DDBJ databases">
        <title>A chromosome-level genome assembly of Lolium multiflorum.</title>
        <authorList>
            <person name="Chen Y."/>
            <person name="Copetti D."/>
            <person name="Kolliker R."/>
            <person name="Studer B."/>
        </authorList>
    </citation>
    <scope>NUCLEOTIDE SEQUENCE</scope>
    <source>
        <strain evidence="1">02402/16</strain>
        <tissue evidence="1">Leaf</tissue>
    </source>
</reference>
<protein>
    <submittedName>
        <fullName evidence="1">Uncharacterized protein</fullName>
    </submittedName>
</protein>
<organism evidence="1 2">
    <name type="scientific">Lolium multiflorum</name>
    <name type="common">Italian ryegrass</name>
    <name type="synonym">Lolium perenne subsp. multiflorum</name>
    <dbReference type="NCBI Taxonomy" id="4521"/>
    <lineage>
        <taxon>Eukaryota</taxon>
        <taxon>Viridiplantae</taxon>
        <taxon>Streptophyta</taxon>
        <taxon>Embryophyta</taxon>
        <taxon>Tracheophyta</taxon>
        <taxon>Spermatophyta</taxon>
        <taxon>Magnoliopsida</taxon>
        <taxon>Liliopsida</taxon>
        <taxon>Poales</taxon>
        <taxon>Poaceae</taxon>
        <taxon>BOP clade</taxon>
        <taxon>Pooideae</taxon>
        <taxon>Poodae</taxon>
        <taxon>Poeae</taxon>
        <taxon>Poeae Chloroplast Group 2 (Poeae type)</taxon>
        <taxon>Loliodinae</taxon>
        <taxon>Loliinae</taxon>
        <taxon>Lolium</taxon>
    </lineage>
</organism>
<dbReference type="EMBL" id="JAUUTY010000006">
    <property type="protein sequence ID" value="KAK1620591.1"/>
    <property type="molecule type" value="Genomic_DNA"/>
</dbReference>
<evidence type="ECO:0000313" key="2">
    <source>
        <dbReference type="Proteomes" id="UP001231189"/>
    </source>
</evidence>